<dbReference type="EMBL" id="JAIULA010000008">
    <property type="protein sequence ID" value="MCP0886806.1"/>
    <property type="molecule type" value="Genomic_DNA"/>
</dbReference>
<organism evidence="2 3">
    <name type="scientific">Ligilactobacillus ubinensis</name>
    <dbReference type="NCBI Taxonomy" id="2876789"/>
    <lineage>
        <taxon>Bacteria</taxon>
        <taxon>Bacillati</taxon>
        <taxon>Bacillota</taxon>
        <taxon>Bacilli</taxon>
        <taxon>Lactobacillales</taxon>
        <taxon>Lactobacillaceae</taxon>
        <taxon>Ligilactobacillus</taxon>
    </lineage>
</organism>
<proteinExistence type="predicted"/>
<sequence length="114" mass="12880">MYLTITQEAKNKLVKYNNKDLLLDYDDGVGPLSKVGVCSLDSSFRILIVKKGNLNKDYEGKLDSDIGVIRYKDYTDMYMDDNMYLTVNPVNKMLRLTSDSSGELTSSVAIIDYS</sequence>
<gene>
    <name evidence="2" type="ORF">LB941_05570</name>
</gene>
<name>A0A9X2FL96_9LACO</name>
<reference evidence="2 3" key="1">
    <citation type="journal article" date="2023" name="Int. J. Syst. Evol. Microbiol.">
        <title>Ligilactobacillus ubinensis sp. nov., a novel species isolated from the wild ferment of a durian fruit (Durio zibethinus).</title>
        <authorList>
            <person name="Heng Y.C."/>
            <person name="Menon N."/>
            <person name="Chen B."/>
            <person name="Loo B.Z.L."/>
            <person name="Wong G.W.J."/>
            <person name="Lim A.C.H."/>
            <person name="Silvaraju S."/>
            <person name="Kittelmann S."/>
        </authorList>
    </citation>
    <scope>NUCLEOTIDE SEQUENCE [LARGE SCALE GENOMIC DNA]</scope>
    <source>
        <strain evidence="2 3">WILCCON 0076</strain>
    </source>
</reference>
<feature type="domain" description="Core" evidence="1">
    <location>
        <begin position="1"/>
        <end position="111"/>
    </location>
</feature>
<evidence type="ECO:0000313" key="3">
    <source>
        <dbReference type="Proteomes" id="UP001139006"/>
    </source>
</evidence>
<evidence type="ECO:0000313" key="2">
    <source>
        <dbReference type="EMBL" id="MCP0886806.1"/>
    </source>
</evidence>
<dbReference type="RefSeq" id="WP_253360185.1">
    <property type="nucleotide sequence ID" value="NZ_JAIULA010000008.1"/>
</dbReference>
<evidence type="ECO:0000259" key="1">
    <source>
        <dbReference type="Pfam" id="PF01521"/>
    </source>
</evidence>
<accession>A0A9X2FL96</accession>
<dbReference type="Gene3D" id="2.60.300.12">
    <property type="entry name" value="HesB-like domain"/>
    <property type="match status" value="1"/>
</dbReference>
<comment type="caution">
    <text evidence="2">The sequence shown here is derived from an EMBL/GenBank/DDBJ whole genome shotgun (WGS) entry which is preliminary data.</text>
</comment>
<dbReference type="Pfam" id="PF01521">
    <property type="entry name" value="Fe-S_biosyn"/>
    <property type="match status" value="1"/>
</dbReference>
<protein>
    <submittedName>
        <fullName evidence="2">Iron-sulfur cluster biosynthesis family protein</fullName>
    </submittedName>
</protein>
<dbReference type="AlphaFoldDB" id="A0A9X2FL96"/>
<dbReference type="InterPro" id="IPR000361">
    <property type="entry name" value="ATAP_core_dom"/>
</dbReference>
<dbReference type="InterPro" id="IPR035903">
    <property type="entry name" value="HesB-like_dom_sf"/>
</dbReference>
<dbReference type="SUPFAM" id="SSF89360">
    <property type="entry name" value="HesB-like domain"/>
    <property type="match status" value="1"/>
</dbReference>
<keyword evidence="3" id="KW-1185">Reference proteome</keyword>
<dbReference type="Proteomes" id="UP001139006">
    <property type="component" value="Unassembled WGS sequence"/>
</dbReference>